<organism evidence="2 3">
    <name type="scientific">Pleurodeles waltl</name>
    <name type="common">Iberian ribbed newt</name>
    <dbReference type="NCBI Taxonomy" id="8319"/>
    <lineage>
        <taxon>Eukaryota</taxon>
        <taxon>Metazoa</taxon>
        <taxon>Chordata</taxon>
        <taxon>Craniata</taxon>
        <taxon>Vertebrata</taxon>
        <taxon>Euteleostomi</taxon>
        <taxon>Amphibia</taxon>
        <taxon>Batrachia</taxon>
        <taxon>Caudata</taxon>
        <taxon>Salamandroidea</taxon>
        <taxon>Salamandridae</taxon>
        <taxon>Pleurodelinae</taxon>
        <taxon>Pleurodeles</taxon>
    </lineage>
</organism>
<proteinExistence type="predicted"/>
<sequence>MGSPIIEELVLLADTASDKCWNSPNGKINDKDNDKNVPCGGAKRCNLYPGSSDYELEASGPASTRGIINPEPGKLKTESLSGANRAIVVEIHQQSQPQIEDVQANESTDN</sequence>
<feature type="region of interest" description="Disordered" evidence="1">
    <location>
        <begin position="52"/>
        <end position="77"/>
    </location>
</feature>
<evidence type="ECO:0000313" key="2">
    <source>
        <dbReference type="EMBL" id="KAJ1200894.1"/>
    </source>
</evidence>
<dbReference type="AlphaFoldDB" id="A0AAV7VJQ6"/>
<reference evidence="2" key="1">
    <citation type="journal article" date="2022" name="bioRxiv">
        <title>Sequencing and chromosome-scale assembly of the giantPleurodeles waltlgenome.</title>
        <authorList>
            <person name="Brown T."/>
            <person name="Elewa A."/>
            <person name="Iarovenko S."/>
            <person name="Subramanian E."/>
            <person name="Araus A.J."/>
            <person name="Petzold A."/>
            <person name="Susuki M."/>
            <person name="Suzuki K.-i.T."/>
            <person name="Hayashi T."/>
            <person name="Toyoda A."/>
            <person name="Oliveira C."/>
            <person name="Osipova E."/>
            <person name="Leigh N.D."/>
            <person name="Simon A."/>
            <person name="Yun M.H."/>
        </authorList>
    </citation>
    <scope>NUCLEOTIDE SEQUENCE</scope>
    <source>
        <strain evidence="2">20211129_DDA</strain>
        <tissue evidence="2">Liver</tissue>
    </source>
</reference>
<dbReference type="EMBL" id="JANPWB010000003">
    <property type="protein sequence ID" value="KAJ1200894.1"/>
    <property type="molecule type" value="Genomic_DNA"/>
</dbReference>
<name>A0AAV7VJQ6_PLEWA</name>
<dbReference type="Proteomes" id="UP001066276">
    <property type="component" value="Chromosome 2_1"/>
</dbReference>
<accession>A0AAV7VJQ6</accession>
<evidence type="ECO:0000313" key="3">
    <source>
        <dbReference type="Proteomes" id="UP001066276"/>
    </source>
</evidence>
<keyword evidence="3" id="KW-1185">Reference proteome</keyword>
<evidence type="ECO:0008006" key="4">
    <source>
        <dbReference type="Google" id="ProtNLM"/>
    </source>
</evidence>
<comment type="caution">
    <text evidence="2">The sequence shown here is derived from an EMBL/GenBank/DDBJ whole genome shotgun (WGS) entry which is preliminary data.</text>
</comment>
<protein>
    <recommendedName>
        <fullName evidence="4">Prolactin receptor</fullName>
    </recommendedName>
</protein>
<gene>
    <name evidence="2" type="ORF">NDU88_004715</name>
</gene>
<evidence type="ECO:0000256" key="1">
    <source>
        <dbReference type="SAM" id="MobiDB-lite"/>
    </source>
</evidence>